<dbReference type="Proteomes" id="UP000317078">
    <property type="component" value="Unassembled WGS sequence"/>
</dbReference>
<dbReference type="EMBL" id="RCZP01000024">
    <property type="protein sequence ID" value="TPG51789.1"/>
    <property type="molecule type" value="Genomic_DNA"/>
</dbReference>
<proteinExistence type="predicted"/>
<evidence type="ECO:0000259" key="1">
    <source>
        <dbReference type="Pfam" id="PF13817"/>
    </source>
</evidence>
<gene>
    <name evidence="3" type="ORF">EAH89_19500</name>
    <name evidence="2" type="ORF">EAH89_21735</name>
</gene>
<evidence type="ECO:0000313" key="2">
    <source>
        <dbReference type="EMBL" id="TPG49328.1"/>
    </source>
</evidence>
<name>A0A502FIP1_9PROT</name>
<protein>
    <submittedName>
        <fullName evidence="2">Transposase domain-containing protein</fullName>
    </submittedName>
</protein>
<dbReference type="InterPro" id="IPR039552">
    <property type="entry name" value="IS66_C"/>
</dbReference>
<evidence type="ECO:0000313" key="3">
    <source>
        <dbReference type="EMBL" id="TPG51789.1"/>
    </source>
</evidence>
<keyword evidence="4" id="KW-1185">Reference proteome</keyword>
<dbReference type="EMBL" id="RCZP01000029">
    <property type="protein sequence ID" value="TPG49328.1"/>
    <property type="molecule type" value="Genomic_DNA"/>
</dbReference>
<feature type="non-terminal residue" evidence="2">
    <location>
        <position position="1"/>
    </location>
</feature>
<feature type="domain" description="Transposase IS66 C-terminal" evidence="1">
    <location>
        <begin position="22"/>
        <end position="61"/>
    </location>
</feature>
<dbReference type="AlphaFoldDB" id="A0A502FIP1"/>
<dbReference type="RefSeq" id="WP_140885413.1">
    <property type="nucleotide sequence ID" value="NZ_RCZP01000024.1"/>
</dbReference>
<accession>A0A502FIP1</accession>
<comment type="caution">
    <text evidence="2">The sequence shown here is derived from an EMBL/GenBank/DDBJ whole genome shotgun (WGS) entry which is preliminary data.</text>
</comment>
<sequence length="76" mass="8179">NRKNALFAGSDGGARHWAIAMTLIQTAKLNGVDPQAWLTDVLERVVSGRTKTAELDTLLPWNWKHSSPATAPAIAA</sequence>
<dbReference type="Pfam" id="PF13817">
    <property type="entry name" value="DDE_Tnp_IS66_C"/>
    <property type="match status" value="1"/>
</dbReference>
<evidence type="ECO:0000313" key="4">
    <source>
        <dbReference type="Proteomes" id="UP000317078"/>
    </source>
</evidence>
<reference evidence="2 4" key="1">
    <citation type="journal article" date="2019" name="Environ. Microbiol.">
        <title>Species interactions and distinct microbial communities in high Arctic permafrost affected cryosols are associated with the CH4 and CO2 gas fluxes.</title>
        <authorList>
            <person name="Altshuler I."/>
            <person name="Hamel J."/>
            <person name="Turney S."/>
            <person name="Magnuson E."/>
            <person name="Levesque R."/>
            <person name="Greer C."/>
            <person name="Whyte L.G."/>
        </authorList>
    </citation>
    <scope>NUCLEOTIDE SEQUENCE [LARGE SCALE GENOMIC DNA]</scope>
    <source>
        <strain evidence="2 4">S9.3B</strain>
    </source>
</reference>
<organism evidence="2 4">
    <name type="scientific">Muricoccus nepalensis</name>
    <dbReference type="NCBI Taxonomy" id="1854500"/>
    <lineage>
        <taxon>Bacteria</taxon>
        <taxon>Pseudomonadati</taxon>
        <taxon>Pseudomonadota</taxon>
        <taxon>Alphaproteobacteria</taxon>
        <taxon>Acetobacterales</taxon>
        <taxon>Roseomonadaceae</taxon>
        <taxon>Muricoccus</taxon>
    </lineage>
</organism>